<dbReference type="InterPro" id="IPR025634">
    <property type="entry name" value="DUF4292"/>
</dbReference>
<dbReference type="Proteomes" id="UP000660862">
    <property type="component" value="Unassembled WGS sequence"/>
</dbReference>
<dbReference type="AlphaFoldDB" id="A0A917MAB6"/>
<dbReference type="EMBL" id="BMER01000001">
    <property type="protein sequence ID" value="GGG84982.1"/>
    <property type="molecule type" value="Genomic_DNA"/>
</dbReference>
<reference evidence="1" key="2">
    <citation type="submission" date="2020-09" db="EMBL/GenBank/DDBJ databases">
        <authorList>
            <person name="Sun Q."/>
            <person name="Zhou Y."/>
        </authorList>
    </citation>
    <scope>NUCLEOTIDE SEQUENCE</scope>
    <source>
        <strain evidence="1">CGMCC 1.12195</strain>
    </source>
</reference>
<reference evidence="1" key="1">
    <citation type="journal article" date="2014" name="Int. J. Syst. Evol. Microbiol.">
        <title>Complete genome sequence of Corynebacterium casei LMG S-19264T (=DSM 44701T), isolated from a smear-ripened cheese.</title>
        <authorList>
            <consortium name="US DOE Joint Genome Institute (JGI-PGF)"/>
            <person name="Walter F."/>
            <person name="Albersmeier A."/>
            <person name="Kalinowski J."/>
            <person name="Ruckert C."/>
        </authorList>
    </citation>
    <scope>NUCLEOTIDE SEQUENCE</scope>
    <source>
        <strain evidence="1">CGMCC 1.12195</strain>
    </source>
</reference>
<organism evidence="1 2">
    <name type="scientific">Parapedobacter pyrenivorans</name>
    <dbReference type="NCBI Taxonomy" id="1305674"/>
    <lineage>
        <taxon>Bacteria</taxon>
        <taxon>Pseudomonadati</taxon>
        <taxon>Bacteroidota</taxon>
        <taxon>Sphingobacteriia</taxon>
        <taxon>Sphingobacteriales</taxon>
        <taxon>Sphingobacteriaceae</taxon>
        <taxon>Parapedobacter</taxon>
    </lineage>
</organism>
<proteinExistence type="predicted"/>
<dbReference type="Pfam" id="PF14125">
    <property type="entry name" value="DUF4292"/>
    <property type="match status" value="1"/>
</dbReference>
<accession>A0A917MAB6</accession>
<name>A0A917MAB6_9SPHI</name>
<keyword evidence="2" id="KW-1185">Reference proteome</keyword>
<evidence type="ECO:0008006" key="3">
    <source>
        <dbReference type="Google" id="ProtNLM"/>
    </source>
</evidence>
<evidence type="ECO:0000313" key="1">
    <source>
        <dbReference type="EMBL" id="GGG84982.1"/>
    </source>
</evidence>
<gene>
    <name evidence="1" type="ORF">GCM10007415_17870</name>
</gene>
<sequence length="229" mass="26599">MEKRVSRTERLNILGNIAQRQLHYATFSGRAKSRIVLNKDSYDVTANVRIEHSKAIWISITALMGIEVGRVLITPDSIKIINRLQFEYMQKPFEYLYNFTSDGLDFSSLQHLLVGNVMGQENQEDTAVFKNDEGYVLRGDSNDLLYVAALDTSYRTMYTSMDETRRGQRLQAFYSDYRKAVGYDFPHHVKISITAQDLDLRSDMNYSRVVYNEEVEMPFSVPSRYKEIQ</sequence>
<protein>
    <recommendedName>
        <fullName evidence="3">DUF4292 domain-containing protein</fullName>
    </recommendedName>
</protein>
<dbReference type="Gene3D" id="2.50.20.10">
    <property type="entry name" value="Lipoprotein localisation LolA/LolB/LppX"/>
    <property type="match status" value="1"/>
</dbReference>
<comment type="caution">
    <text evidence="1">The sequence shown here is derived from an EMBL/GenBank/DDBJ whole genome shotgun (WGS) entry which is preliminary data.</text>
</comment>
<evidence type="ECO:0000313" key="2">
    <source>
        <dbReference type="Proteomes" id="UP000660862"/>
    </source>
</evidence>